<protein>
    <recommendedName>
        <fullName evidence="2">PD-(D/E)XK endonuclease-like domain-containing protein</fullName>
    </recommendedName>
</protein>
<feature type="non-terminal residue" evidence="1">
    <location>
        <position position="1"/>
    </location>
</feature>
<proteinExistence type="predicted"/>
<gene>
    <name evidence="1" type="ORF">LCGC14_2755670</name>
</gene>
<organism evidence="1">
    <name type="scientific">marine sediment metagenome</name>
    <dbReference type="NCBI Taxonomy" id="412755"/>
    <lineage>
        <taxon>unclassified sequences</taxon>
        <taxon>metagenomes</taxon>
        <taxon>ecological metagenomes</taxon>
    </lineage>
</organism>
<dbReference type="EMBL" id="LAZR01050512">
    <property type="protein sequence ID" value="KKK87191.1"/>
    <property type="molecule type" value="Genomic_DNA"/>
</dbReference>
<evidence type="ECO:0000313" key="1">
    <source>
        <dbReference type="EMBL" id="KKK87191.1"/>
    </source>
</evidence>
<sequence length="64" mass="7394">LDDDYVRNYFTAKTTALLSALENNKMPEMCPYDERWNGKRCKKGCDVFAFCPEGAQVNKVKLQE</sequence>
<name>A0A0F9BS34_9ZZZZ</name>
<dbReference type="AlphaFoldDB" id="A0A0F9BS34"/>
<evidence type="ECO:0008006" key="2">
    <source>
        <dbReference type="Google" id="ProtNLM"/>
    </source>
</evidence>
<accession>A0A0F9BS34</accession>
<reference evidence="1" key="1">
    <citation type="journal article" date="2015" name="Nature">
        <title>Complex archaea that bridge the gap between prokaryotes and eukaryotes.</title>
        <authorList>
            <person name="Spang A."/>
            <person name="Saw J.H."/>
            <person name="Jorgensen S.L."/>
            <person name="Zaremba-Niedzwiedzka K."/>
            <person name="Martijn J."/>
            <person name="Lind A.E."/>
            <person name="van Eijk R."/>
            <person name="Schleper C."/>
            <person name="Guy L."/>
            <person name="Ettema T.J."/>
        </authorList>
    </citation>
    <scope>NUCLEOTIDE SEQUENCE</scope>
</reference>
<comment type="caution">
    <text evidence="1">The sequence shown here is derived from an EMBL/GenBank/DDBJ whole genome shotgun (WGS) entry which is preliminary data.</text>
</comment>